<evidence type="ECO:0000256" key="9">
    <source>
        <dbReference type="ARBA" id="ARBA00038437"/>
    </source>
</evidence>
<dbReference type="KEGG" id="ipa:Isop_2538"/>
<dbReference type="EMBL" id="CP002353">
    <property type="protein sequence ID" value="ADV63109.1"/>
    <property type="molecule type" value="Genomic_DNA"/>
</dbReference>
<dbReference type="PROSITE" id="PS51643">
    <property type="entry name" value="HD_CAS3"/>
    <property type="match status" value="1"/>
</dbReference>
<evidence type="ECO:0000259" key="11">
    <source>
        <dbReference type="PROSITE" id="PS51194"/>
    </source>
</evidence>
<evidence type="ECO:0000256" key="5">
    <source>
        <dbReference type="ARBA" id="ARBA00022801"/>
    </source>
</evidence>
<reference evidence="13 14" key="2">
    <citation type="journal article" date="2011" name="Stand. Genomic Sci.">
        <title>Complete genome sequence of Isosphaera pallida type strain (IS1B).</title>
        <authorList>
            <consortium name="US DOE Joint Genome Institute (JGI-PGF)"/>
            <person name="Goker M."/>
            <person name="Cleland D."/>
            <person name="Saunders E."/>
            <person name="Lapidus A."/>
            <person name="Nolan M."/>
            <person name="Lucas S."/>
            <person name="Hammon N."/>
            <person name="Deshpande S."/>
            <person name="Cheng J.F."/>
            <person name="Tapia R."/>
            <person name="Han C."/>
            <person name="Goodwin L."/>
            <person name="Pitluck S."/>
            <person name="Liolios K."/>
            <person name="Pagani I."/>
            <person name="Ivanova N."/>
            <person name="Mavromatis K."/>
            <person name="Pati A."/>
            <person name="Chen A."/>
            <person name="Palaniappan K."/>
            <person name="Land M."/>
            <person name="Hauser L."/>
            <person name="Chang Y.J."/>
            <person name="Jeffries C.D."/>
            <person name="Detter J.C."/>
            <person name="Beck B."/>
            <person name="Woyke T."/>
            <person name="Bristow J."/>
            <person name="Eisen J.A."/>
            <person name="Markowitz V."/>
            <person name="Hugenholtz P."/>
            <person name="Kyrpides N.C."/>
            <person name="Klenk H.P."/>
        </authorList>
    </citation>
    <scope>NUCLEOTIDE SEQUENCE [LARGE SCALE GENOMIC DNA]</scope>
    <source>
        <strain evidence="14">ATCC 43644 / DSM 9630 / IS1B</strain>
    </source>
</reference>
<dbReference type="PANTHER" id="PTHR47959:SF16">
    <property type="entry name" value="CRISPR-ASSOCIATED NUCLEASE_HELICASE CAS3-RELATED"/>
    <property type="match status" value="1"/>
</dbReference>
<feature type="region of interest" description="Disordered" evidence="10">
    <location>
        <begin position="574"/>
        <end position="593"/>
    </location>
</feature>
<dbReference type="OrthoDB" id="9810236at2"/>
<evidence type="ECO:0000256" key="7">
    <source>
        <dbReference type="ARBA" id="ARBA00022840"/>
    </source>
</evidence>
<comment type="similarity">
    <text evidence="2">In the central section; belongs to the CRISPR-associated helicase Cas3 family.</text>
</comment>
<dbReference type="InterPro" id="IPR038257">
    <property type="entry name" value="CRISPR-assoc_Cas3_HD_sf"/>
</dbReference>
<dbReference type="PROSITE" id="PS51194">
    <property type="entry name" value="HELICASE_CTER"/>
    <property type="match status" value="1"/>
</dbReference>
<name>E8QYB4_ISOPI</name>
<gene>
    <name evidence="13" type="ordered locus">Isop_2538</name>
</gene>
<keyword evidence="7" id="KW-0067">ATP-binding</keyword>
<evidence type="ECO:0000256" key="1">
    <source>
        <dbReference type="ARBA" id="ARBA00006847"/>
    </source>
</evidence>
<dbReference type="InterPro" id="IPR001650">
    <property type="entry name" value="Helicase_C-like"/>
</dbReference>
<dbReference type="InterPro" id="IPR027417">
    <property type="entry name" value="P-loop_NTPase"/>
</dbReference>
<evidence type="ECO:0000256" key="8">
    <source>
        <dbReference type="ARBA" id="ARBA00023118"/>
    </source>
</evidence>
<evidence type="ECO:0000256" key="3">
    <source>
        <dbReference type="ARBA" id="ARBA00022723"/>
    </source>
</evidence>
<keyword evidence="8" id="KW-0051">Antiviral defense</keyword>
<keyword evidence="6" id="KW-0347">Helicase</keyword>
<evidence type="ECO:0000256" key="6">
    <source>
        <dbReference type="ARBA" id="ARBA00022806"/>
    </source>
</evidence>
<comment type="similarity">
    <text evidence="9">Belongs to the DEAD box helicase family.</text>
</comment>
<comment type="similarity">
    <text evidence="1">In the N-terminal section; belongs to the CRISPR-associated nuclease Cas3-HD family.</text>
</comment>
<dbReference type="InterPro" id="IPR050079">
    <property type="entry name" value="DEAD_box_RNA_helicase"/>
</dbReference>
<protein>
    <submittedName>
        <fullName evidence="13">CRISPR-associated helicase Cas3</fullName>
    </submittedName>
</protein>
<dbReference type="SUPFAM" id="SSF109604">
    <property type="entry name" value="HD-domain/PDEase-like"/>
    <property type="match status" value="1"/>
</dbReference>
<dbReference type="Proteomes" id="UP000008631">
    <property type="component" value="Chromosome"/>
</dbReference>
<keyword evidence="14" id="KW-1185">Reference proteome</keyword>
<feature type="domain" description="HD Cas3-type" evidence="12">
    <location>
        <begin position="609"/>
        <end position="883"/>
    </location>
</feature>
<evidence type="ECO:0000256" key="2">
    <source>
        <dbReference type="ARBA" id="ARBA00009046"/>
    </source>
</evidence>
<keyword evidence="5" id="KW-0378">Hydrolase</keyword>
<dbReference type="AlphaFoldDB" id="E8QYB4"/>
<dbReference type="GO" id="GO:0005524">
    <property type="term" value="F:ATP binding"/>
    <property type="evidence" value="ECO:0007669"/>
    <property type="project" value="UniProtKB-KW"/>
</dbReference>
<dbReference type="GO" id="GO:0003676">
    <property type="term" value="F:nucleic acid binding"/>
    <property type="evidence" value="ECO:0007669"/>
    <property type="project" value="InterPro"/>
</dbReference>
<evidence type="ECO:0000256" key="10">
    <source>
        <dbReference type="SAM" id="MobiDB-lite"/>
    </source>
</evidence>
<dbReference type="Gene3D" id="1.10.3210.30">
    <property type="match status" value="1"/>
</dbReference>
<proteinExistence type="inferred from homology"/>
<dbReference type="Pfam" id="PF00270">
    <property type="entry name" value="DEAD"/>
    <property type="match status" value="1"/>
</dbReference>
<dbReference type="InParanoid" id="E8QYB4"/>
<organism evidence="13 14">
    <name type="scientific">Isosphaera pallida (strain ATCC 43644 / DSM 9630 / IS1B)</name>
    <dbReference type="NCBI Taxonomy" id="575540"/>
    <lineage>
        <taxon>Bacteria</taxon>
        <taxon>Pseudomonadati</taxon>
        <taxon>Planctomycetota</taxon>
        <taxon>Planctomycetia</taxon>
        <taxon>Isosphaerales</taxon>
        <taxon>Isosphaeraceae</taxon>
        <taxon>Isosphaera</taxon>
    </lineage>
</organism>
<dbReference type="PANTHER" id="PTHR47959">
    <property type="entry name" value="ATP-DEPENDENT RNA HELICASE RHLE-RELATED"/>
    <property type="match status" value="1"/>
</dbReference>
<dbReference type="GO" id="GO:0003724">
    <property type="term" value="F:RNA helicase activity"/>
    <property type="evidence" value="ECO:0007669"/>
    <property type="project" value="TreeGrafter"/>
</dbReference>
<dbReference type="Pfam" id="PF22590">
    <property type="entry name" value="Cas3-like_C_2"/>
    <property type="match status" value="1"/>
</dbReference>
<dbReference type="SUPFAM" id="SSF52540">
    <property type="entry name" value="P-loop containing nucleoside triphosphate hydrolases"/>
    <property type="match status" value="1"/>
</dbReference>
<evidence type="ECO:0000313" key="13">
    <source>
        <dbReference type="EMBL" id="ADV63109.1"/>
    </source>
</evidence>
<dbReference type="GO" id="GO:0005829">
    <property type="term" value="C:cytosol"/>
    <property type="evidence" value="ECO:0007669"/>
    <property type="project" value="TreeGrafter"/>
</dbReference>
<dbReference type="HOGENOM" id="CLU_010520_1_0_0"/>
<dbReference type="NCBIfam" id="TIGR01596">
    <property type="entry name" value="cas3_HD"/>
    <property type="match status" value="1"/>
</dbReference>
<feature type="domain" description="Helicase C-terminal" evidence="11">
    <location>
        <begin position="261"/>
        <end position="429"/>
    </location>
</feature>
<sequence>MIDFGDFDKVFETLTRHSPRPWQRELAKEVNCRNRLVRIPTGQGKTHGVMVSWIYHRLARRDNRWPRRLVWCLPMRVLVEQTFEVADTLRRNWSQQGVESEPFEVYRLMGGDEDASWFVHPERPAILVGTQDMLLSRALNRGYAAGRSRWPVEFGLLNQDCLWVMDEAQLMEVGLATSAQLQAFRDQDEAKHRRPCWTWWMSATLQPNWLLSVDTAQVHQNWVENLCEIRPDARRDELWTITKPVATDSIGWDEHKKFAKRVLQAHDDLSDSEFGKITLVVCNTVERASETFDELSKVGRRNGMELIHSRFRPAERESWRDRFLSRDACRSGVDRILVATQVVEAGVDLSAGCLVTELAPWPSLVQRFGRCARYGGTGRVLVVDRGRDEKRAAPYNVQELQSAWEAIQRLKDVGIASLEDFEAGLKPEQRQRLYPYEPTHLLVRKEFDELFDTTPDLTGADLDIGRFIRSDNERDLHVFWIDVPKDPNKSRSWQPDANRRPHRRELCAVPFEKARGWLCDKDKLKKDKQAWVWDWLDGEWRTATHGQLLPGRIVCVANSCGGYDLRRGFDPKSEETVSVVGGEDRPSTSEEDRVADLADAQHDGEPLSTHHQWKTIACHSREVADQVRAIAAALELSSELQDQLELAAWWHDWGKAHPAFQGSIRGTETIARPKRCDLAKAPDACWSKKDRYRFLDDPNEERPGFRHELASALGLFALLRAHCPWHPALLGPWQEVFKTIGGPPLTAFHEAALESPPPLMKRLLDCDAETFDLVAYLVACHHGKVRVGLHAGPKDQDYQVRNSDDCGLPIRGVRNQDELPSTQLVPDEPPIPSVTLTLAPATLGLSFETGKSWRERCIGLQNRFGPCALAFLEAILRAADARASCLDTPDPALTTEATV</sequence>
<dbReference type="Gene3D" id="3.40.50.300">
    <property type="entry name" value="P-loop containing nucleotide triphosphate hydrolases"/>
    <property type="match status" value="2"/>
</dbReference>
<dbReference type="STRING" id="575540.Isop_2538"/>
<evidence type="ECO:0000256" key="4">
    <source>
        <dbReference type="ARBA" id="ARBA00022741"/>
    </source>
</evidence>
<dbReference type="InterPro" id="IPR006483">
    <property type="entry name" value="CRISPR-assoc_Cas3_HD"/>
</dbReference>
<evidence type="ECO:0000259" key="12">
    <source>
        <dbReference type="PROSITE" id="PS51643"/>
    </source>
</evidence>
<dbReference type="Pfam" id="PF18019">
    <property type="entry name" value="Cas3_HD"/>
    <property type="match status" value="1"/>
</dbReference>
<reference key="1">
    <citation type="submission" date="2010-11" db="EMBL/GenBank/DDBJ databases">
        <title>The complete sequence of chromosome of Isophaera pallida ATCC 43644.</title>
        <authorList>
            <consortium name="US DOE Joint Genome Institute (JGI-PGF)"/>
            <person name="Lucas S."/>
            <person name="Copeland A."/>
            <person name="Lapidus A."/>
            <person name="Bruce D."/>
            <person name="Goodwin L."/>
            <person name="Pitluck S."/>
            <person name="Kyrpides N."/>
            <person name="Mavromatis K."/>
            <person name="Pagani I."/>
            <person name="Ivanova N."/>
            <person name="Saunders E."/>
            <person name="Brettin T."/>
            <person name="Detter J.C."/>
            <person name="Han C."/>
            <person name="Tapia R."/>
            <person name="Land M."/>
            <person name="Hauser L."/>
            <person name="Markowitz V."/>
            <person name="Cheng J.-F."/>
            <person name="Hugenholtz P."/>
            <person name="Woyke T."/>
            <person name="Wu D."/>
            <person name="Eisen J.A."/>
        </authorList>
    </citation>
    <scope>NUCLEOTIDE SEQUENCE</scope>
    <source>
        <strain>ATCC 43644</strain>
    </source>
</reference>
<dbReference type="GO" id="GO:0016787">
    <property type="term" value="F:hydrolase activity"/>
    <property type="evidence" value="ECO:0007669"/>
    <property type="project" value="UniProtKB-KW"/>
</dbReference>
<dbReference type="GO" id="GO:0046872">
    <property type="term" value="F:metal ion binding"/>
    <property type="evidence" value="ECO:0007669"/>
    <property type="project" value="UniProtKB-KW"/>
</dbReference>
<dbReference type="InterPro" id="IPR054712">
    <property type="entry name" value="Cas3-like_dom"/>
</dbReference>
<dbReference type="eggNOG" id="COG1203">
    <property type="taxonomic scope" value="Bacteria"/>
</dbReference>
<dbReference type="GO" id="GO:0051607">
    <property type="term" value="P:defense response to virus"/>
    <property type="evidence" value="ECO:0007669"/>
    <property type="project" value="UniProtKB-KW"/>
</dbReference>
<dbReference type="RefSeq" id="WP_013565397.1">
    <property type="nucleotide sequence ID" value="NC_014962.1"/>
</dbReference>
<accession>E8QYB4</accession>
<evidence type="ECO:0000313" key="14">
    <source>
        <dbReference type="Proteomes" id="UP000008631"/>
    </source>
</evidence>
<dbReference type="SMART" id="SM00490">
    <property type="entry name" value="HELICc"/>
    <property type="match status" value="1"/>
</dbReference>
<dbReference type="InterPro" id="IPR011545">
    <property type="entry name" value="DEAD/DEAH_box_helicase_dom"/>
</dbReference>
<feature type="compositionally biased region" description="Basic and acidic residues" evidence="10">
    <location>
        <begin position="582"/>
        <end position="593"/>
    </location>
</feature>
<keyword evidence="3" id="KW-0479">Metal-binding</keyword>
<keyword evidence="4" id="KW-0547">Nucleotide-binding</keyword>